<dbReference type="NCBIfam" id="TIGR01845">
    <property type="entry name" value="outer_NodT"/>
    <property type="match status" value="1"/>
</dbReference>
<dbReference type="AlphaFoldDB" id="A0A0A8TQJ8"/>
<comment type="similarity">
    <text evidence="1 2">Belongs to the outer membrane factor (OMF) (TC 1.B.17) family.</text>
</comment>
<name>A0A0A8TQJ8_ACIBZ</name>
<dbReference type="SUPFAM" id="SSF56954">
    <property type="entry name" value="Outer membrane efflux proteins (OEP)"/>
    <property type="match status" value="1"/>
</dbReference>
<dbReference type="RefSeq" id="WP_005029717.1">
    <property type="nucleotide sequence ID" value="NZ_BBLJ01000007.1"/>
</dbReference>
<evidence type="ECO:0000256" key="1">
    <source>
        <dbReference type="ARBA" id="ARBA00007613"/>
    </source>
</evidence>
<dbReference type="Proteomes" id="UP000644140">
    <property type="component" value="Chromosome"/>
</dbReference>
<keyword evidence="2" id="KW-1134">Transmembrane beta strand</keyword>
<evidence type="ECO:0000313" key="4">
    <source>
        <dbReference type="Proteomes" id="UP000644140"/>
    </source>
</evidence>
<keyword evidence="2" id="KW-0472">Membrane</keyword>
<dbReference type="InterPro" id="IPR010131">
    <property type="entry name" value="MdtP/NodT-like"/>
</dbReference>
<evidence type="ECO:0000256" key="2">
    <source>
        <dbReference type="RuleBase" id="RU362097"/>
    </source>
</evidence>
<dbReference type="PANTHER" id="PTHR30203:SF32">
    <property type="entry name" value="CATION EFFLUX SYSTEM PROTEIN CUSC"/>
    <property type="match status" value="1"/>
</dbReference>
<reference evidence="3" key="1">
    <citation type="submission" date="2022-02" db="EMBL/GenBank/DDBJ databases">
        <title>Characterization of Tn125 harboring carbapenem-resistant Acinetobacter bereziniae clinical isolates.</title>
        <authorList>
            <person name="Wong N.-K."/>
            <person name="Pan Q."/>
        </authorList>
    </citation>
    <scope>NUCLEOTIDE SEQUENCE</scope>
    <source>
        <strain evidence="3">GD03393</strain>
    </source>
</reference>
<accession>A0A0A8TQJ8</accession>
<dbReference type="InterPro" id="IPR003423">
    <property type="entry name" value="OMP_efflux"/>
</dbReference>
<dbReference type="GeneID" id="69462120"/>
<keyword evidence="2" id="KW-0564">Palmitate</keyword>
<keyword evidence="2" id="KW-0812">Transmembrane</keyword>
<dbReference type="EMBL" id="CP092085">
    <property type="protein sequence ID" value="UUN96384.1"/>
    <property type="molecule type" value="Genomic_DNA"/>
</dbReference>
<dbReference type="STRING" id="106648.GCA_000753985_03500"/>
<dbReference type="PROSITE" id="PS51257">
    <property type="entry name" value="PROKAR_LIPOPROTEIN"/>
    <property type="match status" value="1"/>
</dbReference>
<comment type="subcellular location">
    <subcellularLocation>
        <location evidence="2">Cell outer membrane</location>
        <topology evidence="2">Lipid-anchor</topology>
    </subcellularLocation>
</comment>
<sequence length="486" mass="54584">MSKFHIQQQYLRYRFIPHQQLVVTFLIVLISGCSFAPKYERPNVDIALQYPQGDAYPKTYTHPKNAENVLDIGWRAFFKDPLLQQLIEHALANNHDLKIAALNVAALEAQYRIRRADLFPHLSTNADATVQKLPSDIAYNRRIYQLGLSSVAWELDLWGRLRNLNEQALQNYLASDETRTAVHMSLVSAVARAYMTLQANHEQLSLTRATVQAQQQSYELTKALVKNGQATQFDLSLAEMSLRAAQFDQSKMVRLVAQDRNALILLMGTPLSQSIALELDQAKDLSDRKLLSQISAGLPSDLLMRRPDIRAAEHMLLGANANIGVARAAFFPSIQLTGSVGIASSSLSDLFDSGTGMWNFIPKISLPIFHAGANRANLNHAQVLKRIEIVNYNKAIQTAFREVSDHLAGQATLDEQIKTQQQSVNASEKAYQLAKLRFKAGQDNYFVVLDLERTLYAAQQQLIQTRLEQLNNEIQLYKALGGGWIR</sequence>
<proteinExistence type="inferred from homology"/>
<evidence type="ECO:0000313" key="3">
    <source>
        <dbReference type="EMBL" id="UUN96384.1"/>
    </source>
</evidence>
<dbReference type="eggNOG" id="COG1538">
    <property type="taxonomic scope" value="Bacteria"/>
</dbReference>
<gene>
    <name evidence="3" type="ORF">I9054_013475</name>
</gene>
<dbReference type="GO" id="GO:0015562">
    <property type="term" value="F:efflux transmembrane transporter activity"/>
    <property type="evidence" value="ECO:0007669"/>
    <property type="project" value="InterPro"/>
</dbReference>
<dbReference type="Gene3D" id="2.20.200.10">
    <property type="entry name" value="Outer membrane efflux proteins (OEP)"/>
    <property type="match status" value="1"/>
</dbReference>
<dbReference type="Gene3D" id="1.20.1600.10">
    <property type="entry name" value="Outer membrane efflux proteins (OEP)"/>
    <property type="match status" value="1"/>
</dbReference>
<protein>
    <submittedName>
        <fullName evidence="3">Efflux transporter outer membrane subunit</fullName>
    </submittedName>
</protein>
<keyword evidence="2" id="KW-0449">Lipoprotein</keyword>
<organism evidence="3 4">
    <name type="scientific">Acinetobacter bereziniae</name>
    <name type="common">Acinetobacter genomosp. 10</name>
    <dbReference type="NCBI Taxonomy" id="106648"/>
    <lineage>
        <taxon>Bacteria</taxon>
        <taxon>Pseudomonadati</taxon>
        <taxon>Pseudomonadota</taxon>
        <taxon>Gammaproteobacteria</taxon>
        <taxon>Moraxellales</taxon>
        <taxon>Moraxellaceae</taxon>
        <taxon>Acinetobacter</taxon>
    </lineage>
</organism>
<dbReference type="GO" id="GO:0009279">
    <property type="term" value="C:cell outer membrane"/>
    <property type="evidence" value="ECO:0007669"/>
    <property type="project" value="UniProtKB-SubCell"/>
</dbReference>
<dbReference type="PANTHER" id="PTHR30203">
    <property type="entry name" value="OUTER MEMBRANE CATION EFFLUX PROTEIN"/>
    <property type="match status" value="1"/>
</dbReference>
<dbReference type="Pfam" id="PF02321">
    <property type="entry name" value="OEP"/>
    <property type="match status" value="2"/>
</dbReference>